<keyword evidence="1" id="KW-0472">Membrane</keyword>
<sequence>MKVLIIVLYILLALMVILSYILGWVSESVFGAGVVITIIFGLFMRFYLKRGREAQ</sequence>
<dbReference type="RefSeq" id="WP_185390367.1">
    <property type="nucleotide sequence ID" value="NZ_JAARQN010000023.1"/>
</dbReference>
<gene>
    <name evidence="2" type="ORF">HB850_15900</name>
</gene>
<evidence type="ECO:0000313" key="2">
    <source>
        <dbReference type="EMBL" id="MBC1459244.1"/>
    </source>
</evidence>
<proteinExistence type="predicted"/>
<feature type="transmembrane region" description="Helical" evidence="1">
    <location>
        <begin position="29"/>
        <end position="48"/>
    </location>
</feature>
<keyword evidence="1" id="KW-1133">Transmembrane helix</keyword>
<dbReference type="EMBL" id="JAARQN010000023">
    <property type="protein sequence ID" value="MBC1459244.1"/>
    <property type="molecule type" value="Genomic_DNA"/>
</dbReference>
<organism evidence="2 3">
    <name type="scientific">Listeria newyorkensis</name>
    <dbReference type="NCBI Taxonomy" id="1497681"/>
    <lineage>
        <taxon>Bacteria</taxon>
        <taxon>Bacillati</taxon>
        <taxon>Bacillota</taxon>
        <taxon>Bacilli</taxon>
        <taxon>Bacillales</taxon>
        <taxon>Listeriaceae</taxon>
        <taxon>Listeria</taxon>
    </lineage>
</organism>
<evidence type="ECO:0000256" key="1">
    <source>
        <dbReference type="SAM" id="Phobius"/>
    </source>
</evidence>
<name>A0A841Z0F2_9LIST</name>
<dbReference type="Proteomes" id="UP000569903">
    <property type="component" value="Unassembled WGS sequence"/>
</dbReference>
<keyword evidence="1" id="KW-0812">Transmembrane</keyword>
<dbReference type="AlphaFoldDB" id="A0A841Z0F2"/>
<accession>A0A841Z0F2</accession>
<protein>
    <submittedName>
        <fullName evidence="2">Uncharacterized protein</fullName>
    </submittedName>
</protein>
<comment type="caution">
    <text evidence="2">The sequence shown here is derived from an EMBL/GenBank/DDBJ whole genome shotgun (WGS) entry which is preliminary data.</text>
</comment>
<reference evidence="2 3" key="1">
    <citation type="submission" date="2020-03" db="EMBL/GenBank/DDBJ databases">
        <title>Soil Listeria distribution.</title>
        <authorList>
            <person name="Liao J."/>
            <person name="Wiedmann M."/>
        </authorList>
    </citation>
    <scope>NUCLEOTIDE SEQUENCE [LARGE SCALE GENOMIC DNA]</scope>
    <source>
        <strain evidence="2 3">FSL L7-1614</strain>
    </source>
</reference>
<evidence type="ECO:0000313" key="3">
    <source>
        <dbReference type="Proteomes" id="UP000569903"/>
    </source>
</evidence>